<gene>
    <name evidence="4" type="ORF">PRUPE_4G170000</name>
</gene>
<keyword evidence="5" id="KW-1185">Reference proteome</keyword>
<name>A0A251PLS4_PRUPE</name>
<dbReference type="Gramene" id="ONI12519">
    <property type="protein sequence ID" value="ONI12519"/>
    <property type="gene ID" value="PRUPE_4G170000"/>
</dbReference>
<feature type="coiled-coil region" evidence="1">
    <location>
        <begin position="229"/>
        <end position="258"/>
    </location>
</feature>
<dbReference type="Gramene" id="ONI12518">
    <property type="protein sequence ID" value="ONI12518"/>
    <property type="gene ID" value="PRUPE_4G170000"/>
</dbReference>
<dbReference type="AlphaFoldDB" id="A0A251PLS4"/>
<sequence length="382" mass="44267">MLSSIGRLTASHSTLNHFPLFGYVVEPTHFPQNTQHLNYHLPVLKNWPPLYAFVHSFPRFHSLGAMHVSADMAEKFDILNVCHSILGMNSYEKQSSIREVQSMHHTDSPDSISKEEKERQRRKKIGLANKGRVPWNKGRKHSSETCARIKQRTTEALKDPKVRKKMSEHPRPHSAESKAKMRSSLRRVWGQRLKWKRLREKLFLSWVESIAEAAKKGGRGQQELCWDSYEKIKQKLHLQELQLAAEKKKEKAKERTKQRATTAEQVKEKNMARIACERRKDGEVYEDTEELTVLQGRNCKQRLMKLERKTSTNGQVAARGDIVMSHISAFEKLDLELMKREKMQKEFSFADQIKAAKNKRMELTMEALSSVHAANKKPGEYA</sequence>
<dbReference type="eggNOG" id="ENOG502QTNT">
    <property type="taxonomic scope" value="Eukaryota"/>
</dbReference>
<reference evidence="4" key="2">
    <citation type="submission" date="2016-12" db="EMBL/GenBank/DDBJ databases">
        <title>WGS assembly of Prunus persica.</title>
        <authorList>
            <person name="Verde I."/>
            <person name="Jenkins J."/>
            <person name="Dondini L."/>
            <person name="Micali S."/>
            <person name="Pagliarani G."/>
            <person name="Vendramin E."/>
            <person name="Paris R."/>
            <person name="Aramini V."/>
            <person name="Gazza L."/>
            <person name="Rossini L."/>
            <person name="Bassi D."/>
            <person name="Troggio M."/>
            <person name="Shu S."/>
            <person name="Grimwood J.H."/>
            <person name="Tartarini S."/>
            <person name="Dettori M.T."/>
            <person name="Schmutz J."/>
        </authorList>
    </citation>
    <scope>NUCLEOTIDE SEQUENCE</scope>
</reference>
<feature type="region of interest" description="Disordered" evidence="2">
    <location>
        <begin position="98"/>
        <end position="145"/>
    </location>
</feature>
<dbReference type="PANTHER" id="PTHR34199">
    <property type="entry name" value="NUMOD3 MOTIF FAMILY PROTEIN, EXPRESSED"/>
    <property type="match status" value="1"/>
</dbReference>
<dbReference type="InterPro" id="IPR003611">
    <property type="entry name" value="NUMOD3"/>
</dbReference>
<feature type="domain" description="Nuclease associated modular" evidence="3">
    <location>
        <begin position="122"/>
        <end position="149"/>
    </location>
</feature>
<dbReference type="GO" id="GO:0003677">
    <property type="term" value="F:DNA binding"/>
    <property type="evidence" value="ECO:0007669"/>
    <property type="project" value="InterPro"/>
</dbReference>
<evidence type="ECO:0000313" key="4">
    <source>
        <dbReference type="EMBL" id="ONI12518.1"/>
    </source>
</evidence>
<keyword evidence="1" id="KW-0175">Coiled coil</keyword>
<dbReference type="Pfam" id="PF07460">
    <property type="entry name" value="NUMOD3"/>
    <property type="match status" value="1"/>
</dbReference>
<feature type="region of interest" description="Disordered" evidence="2">
    <location>
        <begin position="158"/>
        <end position="182"/>
    </location>
</feature>
<dbReference type="EMBL" id="CM007654">
    <property type="protein sequence ID" value="ONI12518.1"/>
    <property type="molecule type" value="Genomic_DNA"/>
</dbReference>
<protein>
    <recommendedName>
        <fullName evidence="3">Nuclease associated modular domain-containing protein</fullName>
    </recommendedName>
</protein>
<feature type="compositionally biased region" description="Basic and acidic residues" evidence="2">
    <location>
        <begin position="158"/>
        <end position="179"/>
    </location>
</feature>
<evidence type="ECO:0000259" key="3">
    <source>
        <dbReference type="Pfam" id="PF07460"/>
    </source>
</evidence>
<dbReference type="EMBL" id="CM007654">
    <property type="protein sequence ID" value="ONI12519.1"/>
    <property type="molecule type" value="Genomic_DNA"/>
</dbReference>
<proteinExistence type="predicted"/>
<dbReference type="Proteomes" id="UP000006882">
    <property type="component" value="Chromosome G4"/>
</dbReference>
<dbReference type="STRING" id="3760.A0A251PLS4"/>
<feature type="compositionally biased region" description="Basic and acidic residues" evidence="2">
    <location>
        <begin position="101"/>
        <end position="119"/>
    </location>
</feature>
<reference evidence="4 5" key="1">
    <citation type="journal article" date="2013" name="Nat. Genet.">
        <title>The high-quality draft genome of peach (Prunus persica) identifies unique patterns of genetic diversity, domestication and genome evolution.</title>
        <authorList>
            <consortium name="International Peach Genome Initiative"/>
            <person name="Verde I."/>
            <person name="Abbott A.G."/>
            <person name="Scalabrin S."/>
            <person name="Jung S."/>
            <person name="Shu S."/>
            <person name="Marroni F."/>
            <person name="Zhebentyayeva T."/>
            <person name="Dettori M.T."/>
            <person name="Grimwood J."/>
            <person name="Cattonaro F."/>
            <person name="Zuccolo A."/>
            <person name="Rossini L."/>
            <person name="Jenkins J."/>
            <person name="Vendramin E."/>
            <person name="Meisel L.A."/>
            <person name="Decroocq V."/>
            <person name="Sosinski B."/>
            <person name="Prochnik S."/>
            <person name="Mitros T."/>
            <person name="Policriti A."/>
            <person name="Cipriani G."/>
            <person name="Dondini L."/>
            <person name="Ficklin S."/>
            <person name="Goodstein D.M."/>
            <person name="Xuan P."/>
            <person name="Del Fabbro C."/>
            <person name="Aramini V."/>
            <person name="Copetti D."/>
            <person name="Gonzalez S."/>
            <person name="Horner D.S."/>
            <person name="Falchi R."/>
            <person name="Lucas S."/>
            <person name="Mica E."/>
            <person name="Maldonado J."/>
            <person name="Lazzari B."/>
            <person name="Bielenberg D."/>
            <person name="Pirona R."/>
            <person name="Miculan M."/>
            <person name="Barakat A."/>
            <person name="Testolin R."/>
            <person name="Stella A."/>
            <person name="Tartarini S."/>
            <person name="Tonutti P."/>
            <person name="Arus P."/>
            <person name="Orellana A."/>
            <person name="Wells C."/>
            <person name="Main D."/>
            <person name="Vizzotto G."/>
            <person name="Silva H."/>
            <person name="Salamini F."/>
            <person name="Schmutz J."/>
            <person name="Morgante M."/>
            <person name="Rokhsar D.S."/>
        </authorList>
    </citation>
    <scope>NUCLEOTIDE SEQUENCE [LARGE SCALE GENOMIC DNA]</scope>
    <source>
        <strain evidence="5">cv. Nemared</strain>
    </source>
</reference>
<evidence type="ECO:0000256" key="1">
    <source>
        <dbReference type="SAM" id="Coils"/>
    </source>
</evidence>
<dbReference type="PANTHER" id="PTHR34199:SF1">
    <property type="entry name" value="HISTONE-LYSINE N-METHYLTRANSFERASE, H3 LYSINE-79 SPECIFIC-LIKE PROTEIN"/>
    <property type="match status" value="1"/>
</dbReference>
<evidence type="ECO:0000313" key="5">
    <source>
        <dbReference type="Proteomes" id="UP000006882"/>
    </source>
</evidence>
<evidence type="ECO:0000256" key="2">
    <source>
        <dbReference type="SAM" id="MobiDB-lite"/>
    </source>
</evidence>
<accession>A0A251PLS4</accession>
<organism evidence="4 5">
    <name type="scientific">Prunus persica</name>
    <name type="common">Peach</name>
    <name type="synonym">Amygdalus persica</name>
    <dbReference type="NCBI Taxonomy" id="3760"/>
    <lineage>
        <taxon>Eukaryota</taxon>
        <taxon>Viridiplantae</taxon>
        <taxon>Streptophyta</taxon>
        <taxon>Embryophyta</taxon>
        <taxon>Tracheophyta</taxon>
        <taxon>Spermatophyta</taxon>
        <taxon>Magnoliopsida</taxon>
        <taxon>eudicotyledons</taxon>
        <taxon>Gunneridae</taxon>
        <taxon>Pentapetalae</taxon>
        <taxon>rosids</taxon>
        <taxon>fabids</taxon>
        <taxon>Rosales</taxon>
        <taxon>Rosaceae</taxon>
        <taxon>Amygdaloideae</taxon>
        <taxon>Amygdaleae</taxon>
        <taxon>Prunus</taxon>
    </lineage>
</organism>